<evidence type="ECO:0000313" key="2">
    <source>
        <dbReference type="EMBL" id="QHE90105.1"/>
    </source>
</evidence>
<keyword evidence="1" id="KW-0472">Membrane</keyword>
<keyword evidence="2" id="KW-0614">Plasmid</keyword>
<name>A0A7L4ZCQ8_PROMI</name>
<dbReference type="EMBL" id="MK630213">
    <property type="protein sequence ID" value="QHE90105.1"/>
    <property type="molecule type" value="Genomic_DNA"/>
</dbReference>
<feature type="transmembrane region" description="Helical" evidence="1">
    <location>
        <begin position="12"/>
        <end position="31"/>
    </location>
</feature>
<accession>A0A7L4ZCQ8</accession>
<sequence length="38" mass="4498">MKSVSYTCANMFMRLCVYVFMCLCVYVFIVINNVDTFK</sequence>
<keyword evidence="1" id="KW-1133">Transmembrane helix</keyword>
<geneLocation type="plasmid" evidence="2">
    <name>pHBRJC7</name>
</geneLocation>
<evidence type="ECO:0000256" key="1">
    <source>
        <dbReference type="SAM" id="Phobius"/>
    </source>
</evidence>
<dbReference type="AlphaFoldDB" id="A0A7L4ZCQ8"/>
<protein>
    <submittedName>
        <fullName evidence="2">Uncharacterized protein</fullName>
    </submittedName>
</protein>
<organism evidence="2">
    <name type="scientific">Proteus mirabilis</name>
    <dbReference type="NCBI Taxonomy" id="584"/>
    <lineage>
        <taxon>Bacteria</taxon>
        <taxon>Pseudomonadati</taxon>
        <taxon>Pseudomonadota</taxon>
        <taxon>Gammaproteobacteria</taxon>
        <taxon>Enterobacterales</taxon>
        <taxon>Morganellaceae</taxon>
        <taxon>Proteus</taxon>
    </lineage>
</organism>
<keyword evidence="1" id="KW-0812">Transmembrane</keyword>
<proteinExistence type="predicted"/>
<reference evidence="2" key="1">
    <citation type="submission" date="2019-03" db="EMBL/GenBank/DDBJ databases">
        <authorList>
            <person name="Gong L."/>
            <person name="Ge Q."/>
            <person name="Yan J."/>
            <person name="Zhang Y."/>
            <person name="Chen Y."/>
            <person name="Pan J."/>
        </authorList>
    </citation>
    <scope>NUCLEOTIDE SEQUENCE</scope>
    <source>
        <strain evidence="2">HBRJC7FQ</strain>
        <plasmid evidence="2">pHBRJC7</plasmid>
    </source>
</reference>